<dbReference type="GO" id="GO:0070273">
    <property type="term" value="F:phosphatidylinositol-4-phosphate binding"/>
    <property type="evidence" value="ECO:0007669"/>
    <property type="project" value="InterPro"/>
</dbReference>
<dbReference type="RefSeq" id="WP_130479326.1">
    <property type="nucleotide sequence ID" value="NZ_SFCC01000021.1"/>
</dbReference>
<dbReference type="GO" id="GO:0012505">
    <property type="term" value="C:endomembrane system"/>
    <property type="evidence" value="ECO:0007669"/>
    <property type="project" value="UniProtKB-ARBA"/>
</dbReference>
<dbReference type="InterPro" id="IPR008628">
    <property type="entry name" value="GPP34-like"/>
</dbReference>
<keyword evidence="3" id="KW-0446">Lipid-binding</keyword>
<proteinExistence type="predicted"/>
<dbReference type="InterPro" id="IPR038261">
    <property type="entry name" value="GPP34-like_sf"/>
</dbReference>
<dbReference type="Gene3D" id="1.10.3630.10">
    <property type="entry name" value="yeast vps74-n-term truncation variant domain like"/>
    <property type="match status" value="1"/>
</dbReference>
<evidence type="ECO:0000256" key="4">
    <source>
        <dbReference type="ARBA" id="ARBA00023136"/>
    </source>
</evidence>
<keyword evidence="4" id="KW-0472">Membrane</keyword>
<dbReference type="OrthoDB" id="4717569at2"/>
<comment type="caution">
    <text evidence="5">The sequence shown here is derived from an EMBL/GenBank/DDBJ whole genome shotgun (WGS) entry which is preliminary data.</text>
</comment>
<organism evidence="5 6">
    <name type="scientific">Amycolatopsis suaedae</name>
    <dbReference type="NCBI Taxonomy" id="2510978"/>
    <lineage>
        <taxon>Bacteria</taxon>
        <taxon>Bacillati</taxon>
        <taxon>Actinomycetota</taxon>
        <taxon>Actinomycetes</taxon>
        <taxon>Pseudonocardiales</taxon>
        <taxon>Pseudonocardiaceae</taxon>
        <taxon>Amycolatopsis</taxon>
    </lineage>
</organism>
<reference evidence="5 6" key="1">
    <citation type="submission" date="2019-02" db="EMBL/GenBank/DDBJ databases">
        <title>Draft genome sequence of Amycolatopsis sp. 8-3EHSu isolated from roots of Suaeda maritima.</title>
        <authorList>
            <person name="Duangmal K."/>
            <person name="Chantavorakit T."/>
        </authorList>
    </citation>
    <scope>NUCLEOTIDE SEQUENCE [LARGE SCALE GENOMIC DNA]</scope>
    <source>
        <strain evidence="5 6">8-3EHSu</strain>
    </source>
</reference>
<dbReference type="Proteomes" id="UP000292003">
    <property type="component" value="Unassembled WGS sequence"/>
</dbReference>
<dbReference type="Pfam" id="PF05719">
    <property type="entry name" value="GPP34"/>
    <property type="match status" value="1"/>
</dbReference>
<dbReference type="EMBL" id="SFCC01000021">
    <property type="protein sequence ID" value="RZQ59761.1"/>
    <property type="molecule type" value="Genomic_DNA"/>
</dbReference>
<comment type="subcellular location">
    <subcellularLocation>
        <location evidence="1">Golgi apparatus membrane</location>
        <topology evidence="1">Peripheral membrane protein</topology>
        <orientation evidence="1">Cytoplasmic side</orientation>
    </subcellularLocation>
</comment>
<evidence type="ECO:0000256" key="1">
    <source>
        <dbReference type="ARBA" id="ARBA00004255"/>
    </source>
</evidence>
<evidence type="ECO:0000256" key="2">
    <source>
        <dbReference type="ARBA" id="ARBA00023034"/>
    </source>
</evidence>
<protein>
    <submittedName>
        <fullName evidence="5">GPP34 family phosphoprotein</fullName>
    </submittedName>
</protein>
<accession>A0A4Q7IXT4</accession>
<evidence type="ECO:0000313" key="5">
    <source>
        <dbReference type="EMBL" id="RZQ59761.1"/>
    </source>
</evidence>
<dbReference type="GO" id="GO:0005737">
    <property type="term" value="C:cytoplasm"/>
    <property type="evidence" value="ECO:0007669"/>
    <property type="project" value="UniProtKB-ARBA"/>
</dbReference>
<dbReference type="AlphaFoldDB" id="A0A4Q7IXT4"/>
<name>A0A4Q7IXT4_9PSEU</name>
<evidence type="ECO:0000256" key="3">
    <source>
        <dbReference type="ARBA" id="ARBA00023121"/>
    </source>
</evidence>
<keyword evidence="2" id="KW-0333">Golgi apparatus</keyword>
<evidence type="ECO:0000313" key="6">
    <source>
        <dbReference type="Proteomes" id="UP000292003"/>
    </source>
</evidence>
<gene>
    <name evidence="5" type="ORF">EWH70_32045</name>
</gene>
<sequence>MRELSLPAKAYLLSCDVARQRVRDRDRAGYLMRAAALAELVLRGRLIDHDGMVQAVPGGSAGDLLRDEVQRQVATDRPRTWRAWVRRDGRDALRSQEEQLAAAGLVDIERGRVFLLLPRHRVTVRDEAVVSRLAGVVDQTLRGGGDVERISREDAALTALVTAVELKPVVSARDRRQYKDRLRQLEERGGAAVPALRKVFKELQAVRHAAAHGHGGS</sequence>
<keyword evidence="6" id="KW-1185">Reference proteome</keyword>